<protein>
    <submittedName>
        <fullName evidence="2">Uncharacterized protein</fullName>
    </submittedName>
</protein>
<feature type="compositionally biased region" description="Basic and acidic residues" evidence="1">
    <location>
        <begin position="162"/>
        <end position="177"/>
    </location>
</feature>
<organism evidence="2">
    <name type="scientific">uncultured Friedmanniella sp</name>
    <dbReference type="NCBI Taxonomy" id="335381"/>
    <lineage>
        <taxon>Bacteria</taxon>
        <taxon>Bacillati</taxon>
        <taxon>Actinomycetota</taxon>
        <taxon>Actinomycetes</taxon>
        <taxon>Propionibacteriales</taxon>
        <taxon>Nocardioidaceae</taxon>
        <taxon>Friedmanniella</taxon>
        <taxon>environmental samples</taxon>
    </lineage>
</organism>
<evidence type="ECO:0000313" key="2">
    <source>
        <dbReference type="EMBL" id="CAA9287583.1"/>
    </source>
</evidence>
<gene>
    <name evidence="2" type="ORF">AVDCRST_MAG48-249</name>
</gene>
<accession>A0A6J4JU45</accession>
<reference evidence="2" key="1">
    <citation type="submission" date="2020-02" db="EMBL/GenBank/DDBJ databases">
        <authorList>
            <person name="Meier V. D."/>
        </authorList>
    </citation>
    <scope>NUCLEOTIDE SEQUENCE</scope>
    <source>
        <strain evidence="2">AVDCRST_MAG48</strain>
    </source>
</reference>
<dbReference type="EMBL" id="CADCTS010000038">
    <property type="protein sequence ID" value="CAA9287583.1"/>
    <property type="molecule type" value="Genomic_DNA"/>
</dbReference>
<dbReference type="AlphaFoldDB" id="A0A6J4JU45"/>
<name>A0A6J4JU45_9ACTN</name>
<evidence type="ECO:0000256" key="1">
    <source>
        <dbReference type="SAM" id="MobiDB-lite"/>
    </source>
</evidence>
<proteinExistence type="predicted"/>
<feature type="region of interest" description="Disordered" evidence="1">
    <location>
        <begin position="150"/>
        <end position="177"/>
    </location>
</feature>
<sequence length="251" mass="26716">MAKQQEIADERVVEGLDLYARMVGRVLADPQRWLGLDDETPPSAPFPAKVLDALRDRALGDVTPASPVWSEQPLKRRVDWWVTRIGISAGLAAAAPRVAGALADRIPLQPALGACAAGLAVCATAREHGRTEPADWVPLLARVLFDRALPAPPGTPADDGEAERRLSDEEGSEPDRRVLATLGRGAARAALTLWKLAGTLWQLSSLLDERPRGGFVSRAVGKLPVVGVAGGWLDERGGIRKASRQTAALLG</sequence>